<dbReference type="AlphaFoldDB" id="A0A8H6R4I0"/>
<feature type="region of interest" description="Disordered" evidence="1">
    <location>
        <begin position="46"/>
        <end position="108"/>
    </location>
</feature>
<proteinExistence type="predicted"/>
<name>A0A8H6R4I0_9PEZI</name>
<dbReference type="EMBL" id="JABCIY010000342">
    <property type="protein sequence ID" value="KAF7185100.1"/>
    <property type="molecule type" value="Genomic_DNA"/>
</dbReference>
<evidence type="ECO:0000313" key="2">
    <source>
        <dbReference type="EMBL" id="KAF7185100.1"/>
    </source>
</evidence>
<feature type="compositionally biased region" description="Basic and acidic residues" evidence="1">
    <location>
        <begin position="84"/>
        <end position="94"/>
    </location>
</feature>
<keyword evidence="3" id="KW-1185">Reference proteome</keyword>
<feature type="compositionally biased region" description="Polar residues" evidence="1">
    <location>
        <begin position="1"/>
        <end position="12"/>
    </location>
</feature>
<organism evidence="2 3">
    <name type="scientific">Pseudocercospora fuligena</name>
    <dbReference type="NCBI Taxonomy" id="685502"/>
    <lineage>
        <taxon>Eukaryota</taxon>
        <taxon>Fungi</taxon>
        <taxon>Dikarya</taxon>
        <taxon>Ascomycota</taxon>
        <taxon>Pezizomycotina</taxon>
        <taxon>Dothideomycetes</taxon>
        <taxon>Dothideomycetidae</taxon>
        <taxon>Mycosphaerellales</taxon>
        <taxon>Mycosphaerellaceae</taxon>
        <taxon>Pseudocercospora</taxon>
    </lineage>
</organism>
<dbReference type="Proteomes" id="UP000660729">
    <property type="component" value="Unassembled WGS sequence"/>
</dbReference>
<reference evidence="2" key="1">
    <citation type="submission" date="2020-04" db="EMBL/GenBank/DDBJ databases">
        <title>Draft genome resource of the tomato pathogen Pseudocercospora fuligena.</title>
        <authorList>
            <person name="Zaccaron A."/>
        </authorList>
    </citation>
    <scope>NUCLEOTIDE SEQUENCE</scope>
    <source>
        <strain evidence="2">PF001</strain>
    </source>
</reference>
<feature type="region of interest" description="Disordered" evidence="1">
    <location>
        <begin position="1"/>
        <end position="30"/>
    </location>
</feature>
<accession>A0A8H6R4I0</accession>
<sequence length="146" mass="16040">MEPNTVGDSNGAASPLGEVNSIGHKYPKPPKWYRLYVDADELKIEPYREEDGRTESPGGFMSNSESADSSTAVEEDLSDMEGNTSEKRHHDVTTRKHGSTELSQEDVARMNRKNIFSAEQVAAMGGADCAIAKYRIENSTSGNKRN</sequence>
<evidence type="ECO:0000313" key="3">
    <source>
        <dbReference type="Proteomes" id="UP000660729"/>
    </source>
</evidence>
<feature type="compositionally biased region" description="Polar residues" evidence="1">
    <location>
        <begin position="61"/>
        <end position="72"/>
    </location>
</feature>
<gene>
    <name evidence="2" type="ORF">HII31_13375</name>
</gene>
<evidence type="ECO:0000256" key="1">
    <source>
        <dbReference type="SAM" id="MobiDB-lite"/>
    </source>
</evidence>
<protein>
    <submittedName>
        <fullName evidence="2">Uncharacterized protein</fullName>
    </submittedName>
</protein>
<comment type="caution">
    <text evidence="2">The sequence shown here is derived from an EMBL/GenBank/DDBJ whole genome shotgun (WGS) entry which is preliminary data.</text>
</comment>